<dbReference type="Pfam" id="PF04403">
    <property type="entry name" value="PqiA"/>
    <property type="match status" value="2"/>
</dbReference>
<feature type="transmembrane region" description="Helical" evidence="2">
    <location>
        <begin position="1467"/>
        <end position="1495"/>
    </location>
</feature>
<dbReference type="Gene3D" id="3.15.10.10">
    <property type="entry name" value="Bactericidal permeability-increasing protein, domain 1"/>
    <property type="match status" value="1"/>
</dbReference>
<accession>A0AAD2FI53</accession>
<comment type="caution">
    <text evidence="4">The sequence shown here is derived from an EMBL/GenBank/DDBJ whole genome shotgun (WGS) entry which is preliminary data.</text>
</comment>
<feature type="compositionally biased region" description="Acidic residues" evidence="1">
    <location>
        <begin position="2099"/>
        <end position="2112"/>
    </location>
</feature>
<dbReference type="PANTHER" id="PTHR34730">
    <property type="entry name" value="UNNAMED PRODUCT"/>
    <property type="match status" value="1"/>
</dbReference>
<protein>
    <recommendedName>
        <fullName evidence="6">Calmodulin</fullName>
    </recommendedName>
</protein>
<feature type="transmembrane region" description="Helical" evidence="2">
    <location>
        <begin position="1971"/>
        <end position="1992"/>
    </location>
</feature>
<proteinExistence type="predicted"/>
<evidence type="ECO:0000256" key="1">
    <source>
        <dbReference type="SAM" id="MobiDB-lite"/>
    </source>
</evidence>
<dbReference type="PANTHER" id="PTHR34730:SF1">
    <property type="entry name" value="PARAQUAT-INDUCIBLE PROTEIN A"/>
    <property type="match status" value="1"/>
</dbReference>
<feature type="transmembrane region" description="Helical" evidence="2">
    <location>
        <begin position="1607"/>
        <end position="1632"/>
    </location>
</feature>
<feature type="region of interest" description="Disordered" evidence="1">
    <location>
        <begin position="2063"/>
        <end position="2118"/>
    </location>
</feature>
<name>A0AAD2FI53_9STRA</name>
<feature type="transmembrane region" description="Helical" evidence="2">
    <location>
        <begin position="1788"/>
        <end position="1805"/>
    </location>
</feature>
<feature type="transmembrane region" description="Helical" evidence="2">
    <location>
        <begin position="1903"/>
        <end position="1924"/>
    </location>
</feature>
<evidence type="ECO:0008006" key="6">
    <source>
        <dbReference type="Google" id="ProtNLM"/>
    </source>
</evidence>
<keyword evidence="2" id="KW-1133">Transmembrane helix</keyword>
<evidence type="ECO:0000313" key="5">
    <source>
        <dbReference type="Proteomes" id="UP001295423"/>
    </source>
</evidence>
<gene>
    <name evidence="4" type="ORF">CYCCA115_LOCUS7960</name>
</gene>
<evidence type="ECO:0000313" key="4">
    <source>
        <dbReference type="EMBL" id="CAJ1942464.1"/>
    </source>
</evidence>
<keyword evidence="3" id="KW-0732">Signal</keyword>
<feature type="transmembrane region" description="Helical" evidence="2">
    <location>
        <begin position="1652"/>
        <end position="1674"/>
    </location>
</feature>
<reference evidence="4" key="1">
    <citation type="submission" date="2023-08" db="EMBL/GenBank/DDBJ databases">
        <authorList>
            <person name="Audoor S."/>
            <person name="Bilcke G."/>
        </authorList>
    </citation>
    <scope>NUCLEOTIDE SEQUENCE</scope>
</reference>
<dbReference type="EMBL" id="CAKOGP040001112">
    <property type="protein sequence ID" value="CAJ1942464.1"/>
    <property type="molecule type" value="Genomic_DNA"/>
</dbReference>
<feature type="transmembrane region" description="Helical" evidence="2">
    <location>
        <begin position="1856"/>
        <end position="1882"/>
    </location>
</feature>
<organism evidence="4 5">
    <name type="scientific">Cylindrotheca closterium</name>
    <dbReference type="NCBI Taxonomy" id="2856"/>
    <lineage>
        <taxon>Eukaryota</taxon>
        <taxon>Sar</taxon>
        <taxon>Stramenopiles</taxon>
        <taxon>Ochrophyta</taxon>
        <taxon>Bacillariophyta</taxon>
        <taxon>Bacillariophyceae</taxon>
        <taxon>Bacillariophycidae</taxon>
        <taxon>Bacillariales</taxon>
        <taxon>Bacillariaceae</taxon>
        <taxon>Cylindrotheca</taxon>
    </lineage>
</organism>
<dbReference type="InterPro" id="IPR007498">
    <property type="entry name" value="PqiA-like"/>
</dbReference>
<keyword evidence="2" id="KW-0812">Transmembrane</keyword>
<evidence type="ECO:0000256" key="3">
    <source>
        <dbReference type="SAM" id="SignalP"/>
    </source>
</evidence>
<feature type="chain" id="PRO_5042171881" description="Calmodulin" evidence="3">
    <location>
        <begin position="17"/>
        <end position="2118"/>
    </location>
</feature>
<feature type="transmembrane region" description="Helical" evidence="2">
    <location>
        <begin position="1686"/>
        <end position="1705"/>
    </location>
</feature>
<evidence type="ECO:0000256" key="2">
    <source>
        <dbReference type="SAM" id="Phobius"/>
    </source>
</evidence>
<keyword evidence="2" id="KW-0472">Membrane</keyword>
<feature type="signal peptide" evidence="3">
    <location>
        <begin position="1"/>
        <end position="16"/>
    </location>
</feature>
<keyword evidence="5" id="KW-1185">Reference proteome</keyword>
<feature type="transmembrane region" description="Helical" evidence="2">
    <location>
        <begin position="1543"/>
        <end position="1561"/>
    </location>
</feature>
<dbReference type="Proteomes" id="UP001295423">
    <property type="component" value="Unassembled WGS sequence"/>
</dbReference>
<sequence length="2118" mass="232281">MKRILATLLCIQTVFAGDFDRFNSLFKDASINISDDFTLTQKVLLTTLKLYIRNIRCYSISVEDISVKHDEKSKQQIDVLVDVSDLDLRCDVDYQYEYGFLHGTGVAVVLTDNNSFSSTLTFQSQNFDEFPPGESSAAACNANIQITSIDFVGDFISNVIEVAEGMIKGLIEDEIEKVACQELGSLGTSFVGDMLGLAGDMLDQYKGDLGPSVNDPLHLENTLSLPEGFAGFNLQNSDTVVGKFFNQAIQQAANLLGATVPDPSGPNASRLDLAINVLMRSNFLDGNRALFVDMSKLPMDAVLFKGHDQITETTITLNSVRLLGLDTLDRFNSLETIGKYTLQNSLNWKSLRVEFDVTVDILPSTREDAILQDSTSKGISERISIDFGADNIEVIASLLAVIDEEKLGSMEIGPLLTQDNLLPCAQSLVHKLELSGMHVDPLVMRVPTLNGFVSPGLDRLVTSSVEAAFAMYMGVLQKAIPNIFQTSVRDFINNDLLSSNIFSQNGSPCPEPKDVSGFVDFRDLFLQPWIAKSKGGSGTMPYGDIAYTLKGLLDEELLGTDANGLLELNSFIRPATEAQSGTVGTLNLLSDSVSVVKTKFANSYIHSFVDRFEVGLSGVRINNLDTLVPPIQLLETTTSPHTLENSLNIGPVSNRPLNLTTGFRFVVEGENSPLSMAHDIELGISLTSAKIEADILATIDANGFLHFPLQNILVPECWLALIPAPTAVGSGVGVGLSVNDVVMAFDTFDIGVNIISTTSLGMGAFTDLLDIIKDYRGLEILKDRIGGFVAQILDEDNIQTQIDRALVDAPRLCPHSPQYESDFKADGSTSLTFPNLTPEIVDSLFFAASFVAEIGFVAFLEDQSLRDWGTTSALSAQERVETPNSLLNLTNTEGSLGNLVDLALSEASSYLGGTVGESRDDLRVNELIRDWVLDGASDYTIEFNESFELPGVKLEIISLTFAGIDSFTSFSILDIIGPQTILNTMDMKELSLTFEVRAIDTTTRATMQNFKISLALENIRAEVPIFVAINRDDLASIPLSTLMQMENMYSCILSKVQSIEMTQMNVTFDAFKRPKIEGLLSDSNKILQQFTDELLTRFGNTIQSALPMAIDHTLRPLLNGLAEVYLEGIECKQNQIAESISGFVDFRKLFLPTATARSYGAAEESQYGDLFPWLFGIFQDLVSDVDANTGLSGVNRGIVSGLLKSYSGSPTSLIYPGDLYNGGSRVRVGGLDATIQLKASEARIENLDTLGSPISILEPVMDEPYELNNTATLGTSDRPLRFAMRLLVSMIGDDKMQLSNDVEISLDLNSVTIVLHAMLKMLESRLFNFPLGDALDYNCWLATIPAPKLDSYGLRDDASLPTAELKEILAAVASMNLNVSCVSCTSPRMSELSGLLSTKEAQDDMTATANDILSYAKELADDGFMQIQIDRLLNDAARACPHSPSYEANADTVEYKSLGTKSHEFSIAFLLMLTALAGSIILAFFLLALVIRCFVRRRHNRWLKSLPPNQVSRLARDQDEEKQEAARLNASTTPMYRSSEIPLFVRLAMPLIIIGNIGFFMSGHLSLGATVNIEGELAGQKISVGNFFEFSMAKSTVDIWNAGGKELAILILVFSGIWPYTKQLITLVLWFLPPSRCSVARRESIFLWLDCLGKWSMIDIFVLVISIAAFRISIASPSVGFLPKEFYSLDLLVVPLWGLYANMIAQLISQVSSHYIIHYHRQIVKAAESRIEQEEAPLKINATCSTDDDSATGYPKEVNKIAPHQHRFGRPHRGETDKLVVKPWVNKALLFCSICLFATVAYGSVATSFSLEILGIIGVAVESGQNFADAKTPHSVLTVVQLLFEEASFLDTASDYIGLGTLSLLFVFTVLVVPLLQSLALLRQWYKPSTGDEKVKMSIIIEILQAWQYAEVYLIAIFVASWQLGPISEFMINSYCESLKESLGELVYYGILKAEDAQCFSVESTIEGGSYILALGAVLLAITTSFVNKAIIQYFRDVKKEENIQKGDAWESDSDAESGELKAPKSRIQPVPVLFTDSFRWLMMRDDHRGCSNSFVSAFGKFSTSSTRDGSSAAPETSPMMENVEGANDQQQQVSVEHFEDESGWSSADEESTQNATP</sequence>